<dbReference type="Gene3D" id="3.90.190.10">
    <property type="entry name" value="Protein tyrosine phosphatase superfamily"/>
    <property type="match status" value="1"/>
</dbReference>
<proteinExistence type="predicted"/>
<dbReference type="PROSITE" id="PS00383">
    <property type="entry name" value="TYR_PHOSPHATASE_1"/>
    <property type="match status" value="1"/>
</dbReference>
<keyword evidence="3" id="KW-1185">Reference proteome</keyword>
<gene>
    <name evidence="2" type="ORF">GJW-30_1_01538</name>
</gene>
<dbReference type="InterPro" id="IPR016130">
    <property type="entry name" value="Tyr_Pase_AS"/>
</dbReference>
<dbReference type="SUPFAM" id="SSF52799">
    <property type="entry name" value="(Phosphotyrosine protein) phosphatases II"/>
    <property type="match status" value="1"/>
</dbReference>
<evidence type="ECO:0000313" key="2">
    <source>
        <dbReference type="EMBL" id="BAT59010.1"/>
    </source>
</evidence>
<feature type="domain" description="Tyrosine specific protein phosphatases" evidence="1">
    <location>
        <begin position="67"/>
        <end position="122"/>
    </location>
</feature>
<dbReference type="EMBL" id="AP014946">
    <property type="protein sequence ID" value="BAT59010.1"/>
    <property type="molecule type" value="Genomic_DNA"/>
</dbReference>
<accession>A0A0S3PSY0</accession>
<dbReference type="InterPro" id="IPR000387">
    <property type="entry name" value="Tyr_Pase_dom"/>
</dbReference>
<dbReference type="InterPro" id="IPR029021">
    <property type="entry name" value="Prot-tyrosine_phosphatase-like"/>
</dbReference>
<dbReference type="PROSITE" id="PS50056">
    <property type="entry name" value="TYR_PHOSPHATASE_2"/>
    <property type="match status" value="1"/>
</dbReference>
<dbReference type="GO" id="GO:0004725">
    <property type="term" value="F:protein tyrosine phosphatase activity"/>
    <property type="evidence" value="ECO:0007669"/>
    <property type="project" value="InterPro"/>
</dbReference>
<protein>
    <recommendedName>
        <fullName evidence="1">Tyrosine specific protein phosphatases domain-containing protein</fullName>
    </recommendedName>
</protein>
<dbReference type="Pfam" id="PF00102">
    <property type="entry name" value="Y_phosphatase"/>
    <property type="match status" value="1"/>
</dbReference>
<dbReference type="Proteomes" id="UP000236884">
    <property type="component" value="Chromosome"/>
</dbReference>
<evidence type="ECO:0000259" key="1">
    <source>
        <dbReference type="PROSITE" id="PS50056"/>
    </source>
</evidence>
<name>A0A0S3PSY0_9BRAD</name>
<dbReference type="RefSeq" id="WP_172887567.1">
    <property type="nucleotide sequence ID" value="NZ_AP014946.1"/>
</dbReference>
<sequence>MIYVCSLARLSATVAETEARHIVTLINDETRVPRPASVRAEDHLFLGMHDIAAELEGFNAPGEAHVRELITFVKRWPREKPIVVHCWAGISRSTAAAIITAAALNPDRDERAIAQAVRDSSPTASPNLRLIALADQQLGRKGRLIAAVDRIGRGVDAFEGVPFVLDLN</sequence>
<reference evidence="2 3" key="1">
    <citation type="submission" date="2015-08" db="EMBL/GenBank/DDBJ databases">
        <title>Investigation of the bacterial diversity of lava forest soil.</title>
        <authorList>
            <person name="Lee J.S."/>
        </authorList>
    </citation>
    <scope>NUCLEOTIDE SEQUENCE [LARGE SCALE GENOMIC DNA]</scope>
    <source>
        <strain evidence="2 3">GJW-30</strain>
    </source>
</reference>
<organism evidence="2 3">
    <name type="scientific">Variibacter gotjawalensis</name>
    <dbReference type="NCBI Taxonomy" id="1333996"/>
    <lineage>
        <taxon>Bacteria</taxon>
        <taxon>Pseudomonadati</taxon>
        <taxon>Pseudomonadota</taxon>
        <taxon>Alphaproteobacteria</taxon>
        <taxon>Hyphomicrobiales</taxon>
        <taxon>Nitrobacteraceae</taxon>
        <taxon>Variibacter</taxon>
    </lineage>
</organism>
<dbReference type="AlphaFoldDB" id="A0A0S3PSY0"/>
<dbReference type="InterPro" id="IPR000242">
    <property type="entry name" value="PTP_cat"/>
</dbReference>
<evidence type="ECO:0000313" key="3">
    <source>
        <dbReference type="Proteomes" id="UP000236884"/>
    </source>
</evidence>
<dbReference type="KEGG" id="vgo:GJW-30_1_01538"/>